<reference evidence="1 2" key="1">
    <citation type="submission" date="2021-03" db="EMBL/GenBank/DDBJ databases">
        <title>Sequencing the genomes of 1000 actinobacteria strains.</title>
        <authorList>
            <person name="Klenk H.-P."/>
        </authorList>
    </citation>
    <scope>NUCLEOTIDE SEQUENCE [LARGE SCALE GENOMIC DNA]</scope>
    <source>
        <strain evidence="1 2">DSM 45516</strain>
    </source>
</reference>
<gene>
    <name evidence="1" type="ORF">BJ987_002490</name>
</gene>
<protein>
    <submittedName>
        <fullName evidence="1">Uncharacterized protein</fullName>
    </submittedName>
</protein>
<accession>A0ABS4QD25</accession>
<evidence type="ECO:0000313" key="1">
    <source>
        <dbReference type="EMBL" id="MBP2189589.1"/>
    </source>
</evidence>
<keyword evidence="2" id="KW-1185">Reference proteome</keyword>
<dbReference type="Proteomes" id="UP001519325">
    <property type="component" value="Unassembled WGS sequence"/>
</dbReference>
<organism evidence="1 2">
    <name type="scientific">Nocardia goodfellowii</name>
    <dbReference type="NCBI Taxonomy" id="882446"/>
    <lineage>
        <taxon>Bacteria</taxon>
        <taxon>Bacillati</taxon>
        <taxon>Actinomycetota</taxon>
        <taxon>Actinomycetes</taxon>
        <taxon>Mycobacteriales</taxon>
        <taxon>Nocardiaceae</taxon>
        <taxon>Nocardia</taxon>
    </lineage>
</organism>
<sequence length="59" mass="6632">MFGLIGIRLIDDGLAHFAMDGLQYPQIPVLTFSQLVQSIETFVLGEFLRRARNEIVHSG</sequence>
<name>A0ABS4QD25_9NOCA</name>
<comment type="caution">
    <text evidence="1">The sequence shown here is derived from an EMBL/GenBank/DDBJ whole genome shotgun (WGS) entry which is preliminary data.</text>
</comment>
<proteinExistence type="predicted"/>
<dbReference type="EMBL" id="JAGGMR010000001">
    <property type="protein sequence ID" value="MBP2189589.1"/>
    <property type="molecule type" value="Genomic_DNA"/>
</dbReference>
<evidence type="ECO:0000313" key="2">
    <source>
        <dbReference type="Proteomes" id="UP001519325"/>
    </source>
</evidence>